<sequence>MLGGFRVQQGATCFANPSLVSCYRAVYTGRLAISGIFLARCVGLNKKELKHEVYDKAYKVLTTQTLAVINDLRDPGADVVR</sequence>
<organism evidence="1 2">
    <name type="scientific">Dreissena polymorpha</name>
    <name type="common">Zebra mussel</name>
    <name type="synonym">Mytilus polymorpha</name>
    <dbReference type="NCBI Taxonomy" id="45954"/>
    <lineage>
        <taxon>Eukaryota</taxon>
        <taxon>Metazoa</taxon>
        <taxon>Spiralia</taxon>
        <taxon>Lophotrochozoa</taxon>
        <taxon>Mollusca</taxon>
        <taxon>Bivalvia</taxon>
        <taxon>Autobranchia</taxon>
        <taxon>Heteroconchia</taxon>
        <taxon>Euheterodonta</taxon>
        <taxon>Imparidentia</taxon>
        <taxon>Neoheterodontei</taxon>
        <taxon>Myida</taxon>
        <taxon>Dreissenoidea</taxon>
        <taxon>Dreissenidae</taxon>
        <taxon>Dreissena</taxon>
    </lineage>
</organism>
<evidence type="ECO:0000313" key="1">
    <source>
        <dbReference type="EMBL" id="KAH3780123.1"/>
    </source>
</evidence>
<comment type="caution">
    <text evidence="1">The sequence shown here is derived from an EMBL/GenBank/DDBJ whole genome shotgun (WGS) entry which is preliminary data.</text>
</comment>
<dbReference type="EMBL" id="JAIWYP010000008">
    <property type="protein sequence ID" value="KAH3780123.1"/>
    <property type="molecule type" value="Genomic_DNA"/>
</dbReference>
<gene>
    <name evidence="1" type="ORF">DPMN_157933</name>
</gene>
<reference evidence="1" key="1">
    <citation type="journal article" date="2019" name="bioRxiv">
        <title>The Genome of the Zebra Mussel, Dreissena polymorpha: A Resource for Invasive Species Research.</title>
        <authorList>
            <person name="McCartney M.A."/>
            <person name="Auch B."/>
            <person name="Kono T."/>
            <person name="Mallez S."/>
            <person name="Zhang Y."/>
            <person name="Obille A."/>
            <person name="Becker A."/>
            <person name="Abrahante J.E."/>
            <person name="Garbe J."/>
            <person name="Badalamenti J.P."/>
            <person name="Herman A."/>
            <person name="Mangelson H."/>
            <person name="Liachko I."/>
            <person name="Sullivan S."/>
            <person name="Sone E.D."/>
            <person name="Koren S."/>
            <person name="Silverstein K.A.T."/>
            <person name="Beckman K.B."/>
            <person name="Gohl D.M."/>
        </authorList>
    </citation>
    <scope>NUCLEOTIDE SEQUENCE</scope>
    <source>
        <strain evidence="1">Duluth1</strain>
        <tissue evidence="1">Whole animal</tissue>
    </source>
</reference>
<proteinExistence type="predicted"/>
<accession>A0A9D4IQG5</accession>
<dbReference type="Proteomes" id="UP000828390">
    <property type="component" value="Unassembled WGS sequence"/>
</dbReference>
<protein>
    <submittedName>
        <fullName evidence="1">Uncharacterized protein</fullName>
    </submittedName>
</protein>
<evidence type="ECO:0000313" key="2">
    <source>
        <dbReference type="Proteomes" id="UP000828390"/>
    </source>
</evidence>
<name>A0A9D4IQG5_DREPO</name>
<dbReference type="AlphaFoldDB" id="A0A9D4IQG5"/>
<keyword evidence="2" id="KW-1185">Reference proteome</keyword>
<dbReference type="PROSITE" id="PS51257">
    <property type="entry name" value="PROKAR_LIPOPROTEIN"/>
    <property type="match status" value="1"/>
</dbReference>
<reference evidence="1" key="2">
    <citation type="submission" date="2020-11" db="EMBL/GenBank/DDBJ databases">
        <authorList>
            <person name="McCartney M.A."/>
            <person name="Auch B."/>
            <person name="Kono T."/>
            <person name="Mallez S."/>
            <person name="Becker A."/>
            <person name="Gohl D.M."/>
            <person name="Silverstein K.A.T."/>
            <person name="Koren S."/>
            <person name="Bechman K.B."/>
            <person name="Herman A."/>
            <person name="Abrahante J.E."/>
            <person name="Garbe J."/>
        </authorList>
    </citation>
    <scope>NUCLEOTIDE SEQUENCE</scope>
    <source>
        <strain evidence="1">Duluth1</strain>
        <tissue evidence="1">Whole animal</tissue>
    </source>
</reference>